<dbReference type="EMBL" id="JBBXMP010000373">
    <property type="protein sequence ID" value="KAL0058073.1"/>
    <property type="molecule type" value="Genomic_DNA"/>
</dbReference>
<evidence type="ECO:0000256" key="1">
    <source>
        <dbReference type="ARBA" id="ARBA00001412"/>
    </source>
</evidence>
<sequence>MKGLLGFLQLSLLLAKTAYAQSTQDESSKYVRPLGDLNFYEGQSNAAVTLDQHSILLDGKRHLFFSGEFHPFRLPAPELWRDVLQKFKAGGFNGVSIYLHWGLTAPNKDTVEFTHHNDVAAFLEVAKEVGVLVIARPGPYINAESAGGGIPSWTTNYASLARTNATDIAKFSEESAPYQYPDGPLIAVQGENEYFSSENPRSFNLSGLNQHMQDILDVYREHGLTKIPTIHNDKNAAGIFAGVGGDNDDPNGGKGTDRSREGKVDLYGWDGYPLGFDCDQPERWNELSTQHDASHQRLNPAEPLALFEWQGGAFSYWSGPGYDMCYKLINEQFANVYYKNNYAAGTTLQNLYMTYGGTNWGNMHTHTIYSSYDYGAAISEDRLLTLKFHEIKLQSYFLHASPSYMLAGRLGNATGLHTDSSETYVTHLHSPEDEANFYFVRQSTNQKTTDTVFKLMVNVTGTGEVEIPDVSLKGRESKILVSNYGFGKESVLEYASAEVLTWGTYDEVDTIVLYAFEGQHVEISVKADGETEIESVGSTTLTASTGDNVSLHLLLWASSPPPSPDSYACTYPFLPQIAHDSSDSDAQYRMHTDAHLPQLSVKISGETSGVSIFTFGNKKVIVTDKETAYGFWAPRLTTSTPNGQYDLTSDVPSVLLTGPYLVREASVEEEGKTLNLVGDLNGTETETVVEIYAPTSFESVTWNGQALSVEKTDVGTLKGSVTPPSELADVEVPVLSELEWACADSLPELQAGFDDSTGGWVVANKTETNRPAKDKPLAGKNILYGPEYGFHAGDWIFRGHFTGNATGVELSVQGGFSFAYSAWLNDHFLGSDQGSSHSQDGVDLLNATFSFSPEQLRDDGNVITVIHDSTGMNQDYNINDEHKTPRGIRGYKLLSSDDSLDFTEWKVAGNIGQENAPDTVRGPYNEGGWWFEREGAHLPGYDASSWNQSCSPSTGIAAPGVAVYRTTFDLNFPSNADIPLSFEFSLTNNTESENNRYRSLLFVNGWQFGRFISSLGPQTSYPVPEGILNHHGKNEVLVTLWALDEGGAKFDRLELKKRGTLASSKKAEITSVEAPGWEELRGGN</sequence>
<dbReference type="Gene3D" id="2.60.390.10">
    <property type="entry name" value="Beta-galactosidase, domain 3"/>
    <property type="match status" value="1"/>
</dbReference>
<dbReference type="PANTHER" id="PTHR23421">
    <property type="entry name" value="BETA-GALACTOSIDASE RELATED"/>
    <property type="match status" value="1"/>
</dbReference>
<dbReference type="SUPFAM" id="SSF51445">
    <property type="entry name" value="(Trans)glycosidases"/>
    <property type="match status" value="1"/>
</dbReference>
<proteinExistence type="inferred from homology"/>
<dbReference type="InterPro" id="IPR017853">
    <property type="entry name" value="GH"/>
</dbReference>
<keyword evidence="7" id="KW-0326">Glycosidase</keyword>
<dbReference type="Gene3D" id="2.102.20.10">
    <property type="entry name" value="Beta-galactosidase, domain 2"/>
    <property type="match status" value="1"/>
</dbReference>
<dbReference type="InterPro" id="IPR025300">
    <property type="entry name" value="BetaGal_jelly_roll_dom"/>
</dbReference>
<evidence type="ECO:0000256" key="8">
    <source>
        <dbReference type="RuleBase" id="RU003679"/>
    </source>
</evidence>
<dbReference type="SUPFAM" id="SSF49785">
    <property type="entry name" value="Galactose-binding domain-like"/>
    <property type="match status" value="2"/>
</dbReference>
<evidence type="ECO:0000256" key="6">
    <source>
        <dbReference type="ARBA" id="ARBA00023180"/>
    </source>
</evidence>
<feature type="chain" id="PRO_5046381554" description="beta-galactosidase" evidence="9">
    <location>
        <begin position="21"/>
        <end position="1084"/>
    </location>
</feature>
<evidence type="ECO:0000256" key="7">
    <source>
        <dbReference type="ARBA" id="ARBA00023295"/>
    </source>
</evidence>
<dbReference type="InterPro" id="IPR001944">
    <property type="entry name" value="Glycoside_Hdrlase_35"/>
</dbReference>
<evidence type="ECO:0000259" key="10">
    <source>
        <dbReference type="SMART" id="SM01029"/>
    </source>
</evidence>
<evidence type="ECO:0000256" key="3">
    <source>
        <dbReference type="ARBA" id="ARBA00012756"/>
    </source>
</evidence>
<keyword evidence="6" id="KW-0325">Glycoprotein</keyword>
<keyword evidence="5" id="KW-0378">Hydrolase</keyword>
<keyword evidence="12" id="KW-1185">Reference proteome</keyword>
<gene>
    <name evidence="11" type="ORF">AAF712_015264</name>
</gene>
<dbReference type="Gene3D" id="3.20.20.80">
    <property type="entry name" value="Glycosidases"/>
    <property type="match status" value="1"/>
</dbReference>
<dbReference type="InterPro" id="IPR008979">
    <property type="entry name" value="Galactose-bd-like_sf"/>
</dbReference>
<dbReference type="InterPro" id="IPR036833">
    <property type="entry name" value="BetaGal_dom3_sf"/>
</dbReference>
<organism evidence="11 12">
    <name type="scientific">Marasmius tenuissimus</name>
    <dbReference type="NCBI Taxonomy" id="585030"/>
    <lineage>
        <taxon>Eukaryota</taxon>
        <taxon>Fungi</taxon>
        <taxon>Dikarya</taxon>
        <taxon>Basidiomycota</taxon>
        <taxon>Agaricomycotina</taxon>
        <taxon>Agaricomycetes</taxon>
        <taxon>Agaricomycetidae</taxon>
        <taxon>Agaricales</taxon>
        <taxon>Marasmiineae</taxon>
        <taxon>Marasmiaceae</taxon>
        <taxon>Marasmius</taxon>
    </lineage>
</organism>
<comment type="caution">
    <text evidence="11">The sequence shown here is derived from an EMBL/GenBank/DDBJ whole genome shotgun (WGS) entry which is preliminary data.</text>
</comment>
<dbReference type="SUPFAM" id="SSF51011">
    <property type="entry name" value="Glycosyl hydrolase domain"/>
    <property type="match status" value="1"/>
</dbReference>
<name>A0ABR2Z9T5_9AGAR</name>
<dbReference type="InterPro" id="IPR037110">
    <property type="entry name" value="Betagal_dom2_sf"/>
</dbReference>
<keyword evidence="4 9" id="KW-0732">Signal</keyword>
<reference evidence="11 12" key="1">
    <citation type="submission" date="2024-05" db="EMBL/GenBank/DDBJ databases">
        <title>A draft genome resource for the thread blight pathogen Marasmius tenuissimus strain MS-2.</title>
        <authorList>
            <person name="Yulfo-Soto G.E."/>
            <person name="Baruah I.K."/>
            <person name="Amoako-Attah I."/>
            <person name="Bukari Y."/>
            <person name="Meinhardt L.W."/>
            <person name="Bailey B.A."/>
            <person name="Cohen S.P."/>
        </authorList>
    </citation>
    <scope>NUCLEOTIDE SEQUENCE [LARGE SCALE GENOMIC DNA]</scope>
    <source>
        <strain evidence="11 12">MS-2</strain>
    </source>
</reference>
<dbReference type="Pfam" id="PF13364">
    <property type="entry name" value="BetaGal_ABD2"/>
    <property type="match status" value="2"/>
</dbReference>
<dbReference type="Gene3D" id="2.60.120.260">
    <property type="entry name" value="Galactose-binding domain-like"/>
    <property type="match status" value="2"/>
</dbReference>
<comment type="similarity">
    <text evidence="2 8">Belongs to the glycosyl hydrolase 35 family.</text>
</comment>
<dbReference type="Pfam" id="PF01301">
    <property type="entry name" value="Glyco_hydro_35"/>
    <property type="match status" value="1"/>
</dbReference>
<evidence type="ECO:0000256" key="2">
    <source>
        <dbReference type="ARBA" id="ARBA00009809"/>
    </source>
</evidence>
<protein>
    <recommendedName>
        <fullName evidence="3">beta-galactosidase</fullName>
        <ecNumber evidence="3">3.2.1.23</ecNumber>
    </recommendedName>
</protein>
<dbReference type="PRINTS" id="PR00742">
    <property type="entry name" value="GLHYDRLASE35"/>
</dbReference>
<evidence type="ECO:0000313" key="11">
    <source>
        <dbReference type="EMBL" id="KAL0058073.1"/>
    </source>
</evidence>
<dbReference type="Pfam" id="PF13363">
    <property type="entry name" value="BetaGal_dom3"/>
    <property type="match status" value="1"/>
</dbReference>
<evidence type="ECO:0000256" key="4">
    <source>
        <dbReference type="ARBA" id="ARBA00022729"/>
    </source>
</evidence>
<dbReference type="Proteomes" id="UP001437256">
    <property type="component" value="Unassembled WGS sequence"/>
</dbReference>
<dbReference type="EC" id="3.2.1.23" evidence="3"/>
<dbReference type="SMART" id="SM01029">
    <property type="entry name" value="BetaGal_dom2"/>
    <property type="match status" value="1"/>
</dbReference>
<evidence type="ECO:0000256" key="5">
    <source>
        <dbReference type="ARBA" id="ARBA00022801"/>
    </source>
</evidence>
<dbReference type="InterPro" id="IPR018954">
    <property type="entry name" value="Betagal_dom2"/>
</dbReference>
<comment type="catalytic activity">
    <reaction evidence="1">
        <text>Hydrolysis of terminal non-reducing beta-D-galactose residues in beta-D-galactosides.</text>
        <dbReference type="EC" id="3.2.1.23"/>
    </reaction>
</comment>
<feature type="signal peptide" evidence="9">
    <location>
        <begin position="1"/>
        <end position="20"/>
    </location>
</feature>
<evidence type="ECO:0000256" key="9">
    <source>
        <dbReference type="SAM" id="SignalP"/>
    </source>
</evidence>
<dbReference type="SUPFAM" id="SSF117100">
    <property type="entry name" value="Beta-galactosidase LacA, domain 3"/>
    <property type="match status" value="1"/>
</dbReference>
<accession>A0ABR2Z9T5</accession>
<feature type="domain" description="Beta-galactosidase" evidence="10">
    <location>
        <begin position="403"/>
        <end position="555"/>
    </location>
</feature>
<dbReference type="InterPro" id="IPR025972">
    <property type="entry name" value="BetaGal_dom3"/>
</dbReference>
<dbReference type="Pfam" id="PF10435">
    <property type="entry name" value="BetaGal_dom2"/>
    <property type="match status" value="1"/>
</dbReference>
<dbReference type="InterPro" id="IPR031330">
    <property type="entry name" value="Gly_Hdrlase_35_cat"/>
</dbReference>
<evidence type="ECO:0000313" key="12">
    <source>
        <dbReference type="Proteomes" id="UP001437256"/>
    </source>
</evidence>